<proteinExistence type="predicted"/>
<protein>
    <submittedName>
        <fullName evidence="1">Uncharacterized protein</fullName>
    </submittedName>
</protein>
<accession>A0A382CTX0</accession>
<sequence length="44" mass="5143">MIRQTVQTGSLLKWLGFGRDWHPLATFHHPHYLRRADQLCPGNS</sequence>
<dbReference type="EMBL" id="UINC01035783">
    <property type="protein sequence ID" value="SVB28747.1"/>
    <property type="molecule type" value="Genomic_DNA"/>
</dbReference>
<gene>
    <name evidence="1" type="ORF">METZ01_LOCUS181601</name>
</gene>
<evidence type="ECO:0000313" key="1">
    <source>
        <dbReference type="EMBL" id="SVB28747.1"/>
    </source>
</evidence>
<name>A0A382CTX0_9ZZZZ</name>
<dbReference type="AlphaFoldDB" id="A0A382CTX0"/>
<organism evidence="1">
    <name type="scientific">marine metagenome</name>
    <dbReference type="NCBI Taxonomy" id="408172"/>
    <lineage>
        <taxon>unclassified sequences</taxon>
        <taxon>metagenomes</taxon>
        <taxon>ecological metagenomes</taxon>
    </lineage>
</organism>
<reference evidence="1" key="1">
    <citation type="submission" date="2018-05" db="EMBL/GenBank/DDBJ databases">
        <authorList>
            <person name="Lanie J.A."/>
            <person name="Ng W.-L."/>
            <person name="Kazmierczak K.M."/>
            <person name="Andrzejewski T.M."/>
            <person name="Davidsen T.M."/>
            <person name="Wayne K.J."/>
            <person name="Tettelin H."/>
            <person name="Glass J.I."/>
            <person name="Rusch D."/>
            <person name="Podicherti R."/>
            <person name="Tsui H.-C.T."/>
            <person name="Winkler M.E."/>
        </authorList>
    </citation>
    <scope>NUCLEOTIDE SEQUENCE</scope>
</reference>